<dbReference type="PANTHER" id="PTHR30069:SF29">
    <property type="entry name" value="HEMOGLOBIN AND HEMOGLOBIN-HAPTOGLOBIN-BINDING PROTEIN 1-RELATED"/>
    <property type="match status" value="1"/>
</dbReference>
<dbReference type="PANTHER" id="PTHR30069">
    <property type="entry name" value="TONB-DEPENDENT OUTER MEMBRANE RECEPTOR"/>
    <property type="match status" value="1"/>
</dbReference>
<comment type="similarity">
    <text evidence="10 11">Belongs to the TonB-dependent receptor family.</text>
</comment>
<dbReference type="Proteomes" id="UP001209885">
    <property type="component" value="Unassembled WGS sequence"/>
</dbReference>
<evidence type="ECO:0000256" key="10">
    <source>
        <dbReference type="PROSITE-ProRule" id="PRU01360"/>
    </source>
</evidence>
<dbReference type="NCBIfam" id="TIGR04056">
    <property type="entry name" value="OMP_RagA_SusC"/>
    <property type="match status" value="1"/>
</dbReference>
<gene>
    <name evidence="15" type="ORF">OO013_02650</name>
</gene>
<feature type="domain" description="TonB-dependent receptor plug" evidence="14">
    <location>
        <begin position="112"/>
        <end position="218"/>
    </location>
</feature>
<evidence type="ECO:0000259" key="14">
    <source>
        <dbReference type="Pfam" id="PF07715"/>
    </source>
</evidence>
<evidence type="ECO:0000256" key="5">
    <source>
        <dbReference type="ARBA" id="ARBA00022729"/>
    </source>
</evidence>
<evidence type="ECO:0000256" key="2">
    <source>
        <dbReference type="ARBA" id="ARBA00022448"/>
    </source>
</evidence>
<dbReference type="Pfam" id="PF00593">
    <property type="entry name" value="TonB_dep_Rec_b-barrel"/>
    <property type="match status" value="1"/>
</dbReference>
<comment type="subcellular location">
    <subcellularLocation>
        <location evidence="1 10">Cell outer membrane</location>
        <topology evidence="1 10">Multi-pass membrane protein</topology>
    </subcellularLocation>
</comment>
<evidence type="ECO:0000256" key="9">
    <source>
        <dbReference type="ARBA" id="ARBA00023237"/>
    </source>
</evidence>
<dbReference type="InterPro" id="IPR008969">
    <property type="entry name" value="CarboxyPept-like_regulatory"/>
</dbReference>
<dbReference type="Pfam" id="PF07715">
    <property type="entry name" value="Plug"/>
    <property type="match status" value="1"/>
</dbReference>
<dbReference type="InterPro" id="IPR039426">
    <property type="entry name" value="TonB-dep_rcpt-like"/>
</dbReference>
<evidence type="ECO:0000259" key="13">
    <source>
        <dbReference type="Pfam" id="PF00593"/>
    </source>
</evidence>
<dbReference type="NCBIfam" id="TIGR04057">
    <property type="entry name" value="SusC_RagA_signa"/>
    <property type="match status" value="1"/>
</dbReference>
<evidence type="ECO:0000256" key="4">
    <source>
        <dbReference type="ARBA" id="ARBA00022692"/>
    </source>
</evidence>
<evidence type="ECO:0000313" key="16">
    <source>
        <dbReference type="Proteomes" id="UP001209885"/>
    </source>
</evidence>
<keyword evidence="5 12" id="KW-0732">Signal</keyword>
<dbReference type="EMBL" id="JAPFQN010000002">
    <property type="protein sequence ID" value="MCX2742746.1"/>
    <property type="molecule type" value="Genomic_DNA"/>
</dbReference>
<dbReference type="RefSeq" id="WP_266055061.1">
    <property type="nucleotide sequence ID" value="NZ_JAPFQN010000002.1"/>
</dbReference>
<dbReference type="Gene3D" id="2.170.130.10">
    <property type="entry name" value="TonB-dependent receptor, plug domain"/>
    <property type="match status" value="1"/>
</dbReference>
<organism evidence="15 16">
    <name type="scientific">Mangrovivirga halotolerans</name>
    <dbReference type="NCBI Taxonomy" id="2993936"/>
    <lineage>
        <taxon>Bacteria</taxon>
        <taxon>Pseudomonadati</taxon>
        <taxon>Bacteroidota</taxon>
        <taxon>Cytophagia</taxon>
        <taxon>Cytophagales</taxon>
        <taxon>Mangrovivirgaceae</taxon>
        <taxon>Mangrovivirga</taxon>
    </lineage>
</organism>
<evidence type="ECO:0000256" key="8">
    <source>
        <dbReference type="ARBA" id="ARBA00023170"/>
    </source>
</evidence>
<dbReference type="InterPro" id="IPR023996">
    <property type="entry name" value="TonB-dep_OMP_SusC/RagA"/>
</dbReference>
<keyword evidence="2 10" id="KW-0813">Transport</keyword>
<feature type="domain" description="TonB-dependent receptor-like beta-barrel" evidence="13">
    <location>
        <begin position="383"/>
        <end position="985"/>
    </location>
</feature>
<dbReference type="SUPFAM" id="SSF49464">
    <property type="entry name" value="Carboxypeptidase regulatory domain-like"/>
    <property type="match status" value="1"/>
</dbReference>
<keyword evidence="16" id="KW-1185">Reference proteome</keyword>
<dbReference type="Gene3D" id="2.60.40.1120">
    <property type="entry name" value="Carboxypeptidase-like, regulatory domain"/>
    <property type="match status" value="1"/>
</dbReference>
<feature type="signal peptide" evidence="12">
    <location>
        <begin position="1"/>
        <end position="20"/>
    </location>
</feature>
<protein>
    <submittedName>
        <fullName evidence="15">TonB-dependent receptor</fullName>
    </submittedName>
</protein>
<keyword evidence="3 10" id="KW-1134">Transmembrane beta strand</keyword>
<dbReference type="InterPro" id="IPR037066">
    <property type="entry name" value="Plug_dom_sf"/>
</dbReference>
<keyword evidence="6 11" id="KW-0798">TonB box</keyword>
<keyword evidence="8 15" id="KW-0675">Receptor</keyword>
<evidence type="ECO:0000256" key="6">
    <source>
        <dbReference type="ARBA" id="ARBA00023077"/>
    </source>
</evidence>
<keyword evidence="7 10" id="KW-0472">Membrane</keyword>
<feature type="chain" id="PRO_5045603438" evidence="12">
    <location>
        <begin position="21"/>
        <end position="1027"/>
    </location>
</feature>
<keyword evidence="9 10" id="KW-0998">Cell outer membrane</keyword>
<sequence>MKRTLLIQLLFMLLAVSSYAQQTVSGTVTDSDGFPIPGVNVLEKGTNNGTVTDIEGKYSLTVPSDAVLTYTYIGFNSQEVPVQSRSTIDITMMEDITALNEVVVVGYGTSTKKELTGAVASVKGESIEKLNVPRLENALQGQFAGVNITANSGSPGGGQNIRIRGFSTYLNNDPLIVVDGVIYDAQGLASINPSDIESIDVLKDATAGIYGVQAANGVIMITTKKGKKNQAAQVSFDGYYGVQETSNKIDVLNAREYAVLKNEMVVSNNGTPIFDNTNLGEGTDWQDEVFQTAPIQNYNLTVRGGTNKSSYSIGGSYFDQEGIVGGDKSSFTRYNGRVNFTTDLTDNLTFENVLLYANEYRKTLPENVIGSVLYNAINNSPIFEVYDENGDFTYADGITDIINPLAQIANTFNEARTNKLTGKLALNWEINENFSATGRFGYNWANVKSRNFNPLVYYGPQKAQNTADDADLNPKMTEIAPGVLIPQLNSVTQSEQKFIDYNLDAFINYEKTFNDVHTVKGTLGTSVFSQSSEGIFATGYDVPYNSWEFAYLSLIDEKNFLNTNDGYQTEARLLSYFIRGEYNYNNKYLFSAMLRRDGSSKFGANNRIGYFPTFSGAWVISDEDFFNSSFFDFLKLRASYGVSGNDKSLDNFTYRALLGGEGDYPFNNQLANGVAIGTAGNPDLKWEETSQFDVGLDFDLLKGALSFAVDYYIKTTKDLLFQPDVSALIGTYGAGSAPPFINAGTVRNDGLELSINYKKNISNNVNLSIAYNLTTVNNEVTAMPSGLDYLEGAPFSVGANYATRMEVGYPIGFFYGYKTDGVFQNQQEIDNSPTQLDASPGDLKYQDINGDGVIDFGGNSDKTIIGSAIPDVTMGFNLGVQAYGFDLSAFLFASIGNEIVRNYERQIPLANQLAYRIDRWTGEGSSNEPRVTTELNRNNVFSDYFVEDGSYLRLKNIQIGYTLPNRITDNTGFENVRFYVGANNLFTLTEYRGFDPDIGSFGPLGAGVDLGFYPQPRTYMFGVNLNF</sequence>
<dbReference type="InterPro" id="IPR023997">
    <property type="entry name" value="TonB-dep_OMP_SusC/RagA_CS"/>
</dbReference>
<dbReference type="Gene3D" id="2.40.170.20">
    <property type="entry name" value="TonB-dependent receptor, beta-barrel domain"/>
    <property type="match status" value="1"/>
</dbReference>
<dbReference type="SUPFAM" id="SSF56935">
    <property type="entry name" value="Porins"/>
    <property type="match status" value="1"/>
</dbReference>
<dbReference type="Pfam" id="PF13715">
    <property type="entry name" value="CarbopepD_reg_2"/>
    <property type="match status" value="1"/>
</dbReference>
<dbReference type="InterPro" id="IPR000531">
    <property type="entry name" value="Beta-barrel_TonB"/>
</dbReference>
<name>A0ABT3RMQ5_9BACT</name>
<evidence type="ECO:0000256" key="1">
    <source>
        <dbReference type="ARBA" id="ARBA00004571"/>
    </source>
</evidence>
<keyword evidence="4 10" id="KW-0812">Transmembrane</keyword>
<reference evidence="15 16" key="1">
    <citation type="submission" date="2022-11" db="EMBL/GenBank/DDBJ databases">
        <title>The characterization of three novel Bacteroidetes species and genomic analysis of their roles in tidal elemental geochemical cycles.</title>
        <authorList>
            <person name="Ma K."/>
        </authorList>
    </citation>
    <scope>NUCLEOTIDE SEQUENCE [LARGE SCALE GENOMIC DNA]</scope>
    <source>
        <strain evidence="15 16">M17</strain>
    </source>
</reference>
<evidence type="ECO:0000256" key="12">
    <source>
        <dbReference type="SAM" id="SignalP"/>
    </source>
</evidence>
<evidence type="ECO:0000256" key="11">
    <source>
        <dbReference type="RuleBase" id="RU003357"/>
    </source>
</evidence>
<comment type="caution">
    <text evidence="15">The sequence shown here is derived from an EMBL/GenBank/DDBJ whole genome shotgun (WGS) entry which is preliminary data.</text>
</comment>
<proteinExistence type="inferred from homology"/>
<dbReference type="InterPro" id="IPR012910">
    <property type="entry name" value="Plug_dom"/>
</dbReference>
<evidence type="ECO:0000256" key="3">
    <source>
        <dbReference type="ARBA" id="ARBA00022452"/>
    </source>
</evidence>
<evidence type="ECO:0000256" key="7">
    <source>
        <dbReference type="ARBA" id="ARBA00023136"/>
    </source>
</evidence>
<dbReference type="InterPro" id="IPR036942">
    <property type="entry name" value="Beta-barrel_TonB_sf"/>
</dbReference>
<evidence type="ECO:0000313" key="15">
    <source>
        <dbReference type="EMBL" id="MCX2742746.1"/>
    </source>
</evidence>
<accession>A0ABT3RMQ5</accession>
<dbReference type="PROSITE" id="PS52016">
    <property type="entry name" value="TONB_DEPENDENT_REC_3"/>
    <property type="match status" value="1"/>
</dbReference>